<keyword evidence="2 10" id="KW-0645">Protease</keyword>
<dbReference type="SMART" id="SM00020">
    <property type="entry name" value="Tryp_SPc"/>
    <property type="match status" value="1"/>
</dbReference>
<evidence type="ECO:0000256" key="2">
    <source>
        <dbReference type="ARBA" id="ARBA00022670"/>
    </source>
</evidence>
<evidence type="ECO:0000313" key="13">
    <source>
        <dbReference type="EMBL" id="KAK6637109.1"/>
    </source>
</evidence>
<comment type="caution">
    <text evidence="13">The sequence shown here is derived from an EMBL/GenBank/DDBJ whole genome shotgun (WGS) entry which is preliminary data.</text>
</comment>
<keyword evidence="6" id="KW-0865">Zymogen</keyword>
<evidence type="ECO:0000256" key="11">
    <source>
        <dbReference type="SAM" id="SignalP"/>
    </source>
</evidence>
<organism evidence="13 14">
    <name type="scientific">Polyplax serrata</name>
    <name type="common">Common mouse louse</name>
    <dbReference type="NCBI Taxonomy" id="468196"/>
    <lineage>
        <taxon>Eukaryota</taxon>
        <taxon>Metazoa</taxon>
        <taxon>Ecdysozoa</taxon>
        <taxon>Arthropoda</taxon>
        <taxon>Hexapoda</taxon>
        <taxon>Insecta</taxon>
        <taxon>Pterygota</taxon>
        <taxon>Neoptera</taxon>
        <taxon>Paraneoptera</taxon>
        <taxon>Psocodea</taxon>
        <taxon>Troctomorpha</taxon>
        <taxon>Phthiraptera</taxon>
        <taxon>Anoplura</taxon>
        <taxon>Polyplacidae</taxon>
        <taxon>Polyplax</taxon>
    </lineage>
</organism>
<evidence type="ECO:0000313" key="14">
    <source>
        <dbReference type="Proteomes" id="UP001372834"/>
    </source>
</evidence>
<keyword evidence="5 10" id="KW-0720">Serine protease</keyword>
<accession>A0AAN8P7Q5</accession>
<evidence type="ECO:0000256" key="1">
    <source>
        <dbReference type="ARBA" id="ARBA00007664"/>
    </source>
</evidence>
<dbReference type="InterPro" id="IPR009003">
    <property type="entry name" value="Peptidase_S1_PA"/>
</dbReference>
<dbReference type="PROSITE" id="PS00134">
    <property type="entry name" value="TRYPSIN_HIS"/>
    <property type="match status" value="1"/>
</dbReference>
<reference evidence="13 14" key="1">
    <citation type="submission" date="2023-10" db="EMBL/GenBank/DDBJ databases">
        <title>Genomes of two closely related lineages of the louse Polyplax serrata with different host specificities.</title>
        <authorList>
            <person name="Martinu J."/>
            <person name="Tarabai H."/>
            <person name="Stefka J."/>
            <person name="Hypsa V."/>
        </authorList>
    </citation>
    <scope>NUCLEOTIDE SEQUENCE [LARGE SCALE GENOMIC DNA]</scope>
    <source>
        <strain evidence="13">HR10_N</strain>
    </source>
</reference>
<evidence type="ECO:0000256" key="10">
    <source>
        <dbReference type="RuleBase" id="RU363034"/>
    </source>
</evidence>
<proteinExistence type="inferred from homology"/>
<comment type="similarity">
    <text evidence="1">Belongs to the peptidase S1 family.</text>
</comment>
<comment type="catalytic activity">
    <reaction evidence="8">
        <text>Preferential cleavage: Arg-|-Xaa, Lys-|-Xaa.</text>
        <dbReference type="EC" id="3.4.21.4"/>
    </reaction>
</comment>
<dbReference type="Proteomes" id="UP001372834">
    <property type="component" value="Unassembled WGS sequence"/>
</dbReference>
<dbReference type="PRINTS" id="PR00722">
    <property type="entry name" value="CHYMOTRYPSIN"/>
</dbReference>
<evidence type="ECO:0000256" key="8">
    <source>
        <dbReference type="ARBA" id="ARBA00036320"/>
    </source>
</evidence>
<dbReference type="InterPro" id="IPR033116">
    <property type="entry name" value="TRYPSIN_SER"/>
</dbReference>
<dbReference type="InterPro" id="IPR050430">
    <property type="entry name" value="Peptidase_S1"/>
</dbReference>
<evidence type="ECO:0000256" key="3">
    <source>
        <dbReference type="ARBA" id="ARBA00022757"/>
    </source>
</evidence>
<dbReference type="CDD" id="cd00190">
    <property type="entry name" value="Tryp_SPc"/>
    <property type="match status" value="1"/>
</dbReference>
<keyword evidence="11" id="KW-0732">Signal</keyword>
<feature type="domain" description="Peptidase S1" evidence="12">
    <location>
        <begin position="31"/>
        <end position="286"/>
    </location>
</feature>
<dbReference type="EMBL" id="JAWJWE010000004">
    <property type="protein sequence ID" value="KAK6637109.1"/>
    <property type="molecule type" value="Genomic_DNA"/>
</dbReference>
<dbReference type="InterPro" id="IPR001314">
    <property type="entry name" value="Peptidase_S1A"/>
</dbReference>
<name>A0AAN8P7Q5_POLSC</name>
<dbReference type="InterPro" id="IPR001254">
    <property type="entry name" value="Trypsin_dom"/>
</dbReference>
<dbReference type="PROSITE" id="PS50240">
    <property type="entry name" value="TRYPSIN_DOM"/>
    <property type="match status" value="1"/>
</dbReference>
<protein>
    <recommendedName>
        <fullName evidence="9">trypsin</fullName>
        <ecNumber evidence="9">3.4.21.4</ecNumber>
    </recommendedName>
</protein>
<gene>
    <name evidence="13" type="ORF">RUM43_010783</name>
</gene>
<keyword evidence="4 10" id="KW-0378">Hydrolase</keyword>
<dbReference type="EC" id="3.4.21.4" evidence="9"/>
<dbReference type="PANTHER" id="PTHR24276:SF97">
    <property type="entry name" value="GH13245P2-RELATED"/>
    <property type="match status" value="1"/>
</dbReference>
<keyword evidence="7" id="KW-1015">Disulfide bond</keyword>
<dbReference type="InterPro" id="IPR043504">
    <property type="entry name" value="Peptidase_S1_PA_chymotrypsin"/>
</dbReference>
<dbReference type="InterPro" id="IPR018114">
    <property type="entry name" value="TRYPSIN_HIS"/>
</dbReference>
<keyword evidence="3" id="KW-0222">Digestion</keyword>
<evidence type="ECO:0000256" key="4">
    <source>
        <dbReference type="ARBA" id="ARBA00022801"/>
    </source>
</evidence>
<feature type="chain" id="PRO_5043000909" description="trypsin" evidence="11">
    <location>
        <begin position="19"/>
        <end position="292"/>
    </location>
</feature>
<dbReference type="PROSITE" id="PS00135">
    <property type="entry name" value="TRYPSIN_SER"/>
    <property type="match status" value="1"/>
</dbReference>
<sequence>MKITLILFSLVSIGVIRCNKIAGAEELHRRIINGLRSEEREFTYVVNLLEMNNNVIYPVCGASLIRNNLILTAAHCVQCDHNSIADADVGNLFIVYNAVHLHRGKINKVIAGKCHPKWDIHAAVNDIAILKLKHHVADSVELVKLAFIDDFKGMMPSACLVVGWGDKKHTRRVFDTDHTDNEPLPTVSCLNNCEQHKAPISLISTERCDRMMRKVTSTHFIATDGSQICAYGNTTDACQGDSGGPLICDGIQYGIISWGIGCGEEEVPGVYTKVSHYSKWIKQTMNELSKSM</sequence>
<evidence type="ECO:0000256" key="9">
    <source>
        <dbReference type="ARBA" id="ARBA00038868"/>
    </source>
</evidence>
<dbReference type="SUPFAM" id="SSF50494">
    <property type="entry name" value="Trypsin-like serine proteases"/>
    <property type="match status" value="1"/>
</dbReference>
<evidence type="ECO:0000259" key="12">
    <source>
        <dbReference type="PROSITE" id="PS50240"/>
    </source>
</evidence>
<dbReference type="PANTHER" id="PTHR24276">
    <property type="entry name" value="POLYSERASE-RELATED"/>
    <property type="match status" value="1"/>
</dbReference>
<dbReference type="GO" id="GO:0007586">
    <property type="term" value="P:digestion"/>
    <property type="evidence" value="ECO:0007669"/>
    <property type="project" value="UniProtKB-KW"/>
</dbReference>
<feature type="signal peptide" evidence="11">
    <location>
        <begin position="1"/>
        <end position="18"/>
    </location>
</feature>
<evidence type="ECO:0000256" key="7">
    <source>
        <dbReference type="ARBA" id="ARBA00023157"/>
    </source>
</evidence>
<dbReference type="GO" id="GO:0004252">
    <property type="term" value="F:serine-type endopeptidase activity"/>
    <property type="evidence" value="ECO:0007669"/>
    <property type="project" value="UniProtKB-EC"/>
</dbReference>
<dbReference type="Pfam" id="PF00089">
    <property type="entry name" value="Trypsin"/>
    <property type="match status" value="1"/>
</dbReference>
<dbReference type="GO" id="GO:0006508">
    <property type="term" value="P:proteolysis"/>
    <property type="evidence" value="ECO:0007669"/>
    <property type="project" value="UniProtKB-KW"/>
</dbReference>
<evidence type="ECO:0000256" key="5">
    <source>
        <dbReference type="ARBA" id="ARBA00022825"/>
    </source>
</evidence>
<evidence type="ECO:0000256" key="6">
    <source>
        <dbReference type="ARBA" id="ARBA00023145"/>
    </source>
</evidence>
<dbReference type="AlphaFoldDB" id="A0AAN8P7Q5"/>
<dbReference type="Gene3D" id="2.40.10.10">
    <property type="entry name" value="Trypsin-like serine proteases"/>
    <property type="match status" value="1"/>
</dbReference>